<dbReference type="PANTHER" id="PTHR13947:SF37">
    <property type="entry name" value="LD18367P"/>
    <property type="match status" value="1"/>
</dbReference>
<dbReference type="GO" id="GO:0008080">
    <property type="term" value="F:N-acetyltransferase activity"/>
    <property type="evidence" value="ECO:0007669"/>
    <property type="project" value="InterPro"/>
</dbReference>
<accession>A0A7Z2ZWA7</accession>
<organism evidence="3 4">
    <name type="scientific">Massilia forsythiae</name>
    <dbReference type="NCBI Taxonomy" id="2728020"/>
    <lineage>
        <taxon>Bacteria</taxon>
        <taxon>Pseudomonadati</taxon>
        <taxon>Pseudomonadota</taxon>
        <taxon>Betaproteobacteria</taxon>
        <taxon>Burkholderiales</taxon>
        <taxon>Oxalobacteraceae</taxon>
        <taxon>Telluria group</taxon>
        <taxon>Massilia</taxon>
    </lineage>
</organism>
<evidence type="ECO:0000313" key="4">
    <source>
        <dbReference type="Proteomes" id="UP000502415"/>
    </source>
</evidence>
<keyword evidence="4" id="KW-1185">Reference proteome</keyword>
<reference evidence="3 4" key="1">
    <citation type="submission" date="2020-04" db="EMBL/GenBank/DDBJ databases">
        <title>Genome sequencing of novel species.</title>
        <authorList>
            <person name="Heo J."/>
            <person name="Kim S.-J."/>
            <person name="Kim J.-S."/>
            <person name="Hong S.-B."/>
            <person name="Kwon S.-W."/>
        </authorList>
    </citation>
    <scope>NUCLEOTIDE SEQUENCE [LARGE SCALE GENOMIC DNA]</scope>
    <source>
        <strain evidence="3 4">GN2-R2</strain>
    </source>
</reference>
<protein>
    <submittedName>
        <fullName evidence="3">GNAT family N-acetyltransferase</fullName>
    </submittedName>
</protein>
<keyword evidence="1 3" id="KW-0808">Transferase</keyword>
<dbReference type="SUPFAM" id="SSF55729">
    <property type="entry name" value="Acyl-CoA N-acyltransferases (Nat)"/>
    <property type="match status" value="1"/>
</dbReference>
<dbReference type="EMBL" id="CP051685">
    <property type="protein sequence ID" value="QJE02952.1"/>
    <property type="molecule type" value="Genomic_DNA"/>
</dbReference>
<dbReference type="InterPro" id="IPR000182">
    <property type="entry name" value="GNAT_dom"/>
</dbReference>
<dbReference type="Pfam" id="PF00583">
    <property type="entry name" value="Acetyltransf_1"/>
    <property type="match status" value="1"/>
</dbReference>
<dbReference type="Proteomes" id="UP000502415">
    <property type="component" value="Chromosome"/>
</dbReference>
<gene>
    <name evidence="3" type="ORF">HH212_25630</name>
</gene>
<dbReference type="PANTHER" id="PTHR13947">
    <property type="entry name" value="GNAT FAMILY N-ACETYLTRANSFERASE"/>
    <property type="match status" value="1"/>
</dbReference>
<dbReference type="CDD" id="cd04301">
    <property type="entry name" value="NAT_SF"/>
    <property type="match status" value="1"/>
</dbReference>
<dbReference type="InterPro" id="IPR050769">
    <property type="entry name" value="NAT_camello-type"/>
</dbReference>
<dbReference type="Gene3D" id="3.40.630.30">
    <property type="match status" value="1"/>
</dbReference>
<feature type="domain" description="N-acetyltransferase" evidence="2">
    <location>
        <begin position="3"/>
        <end position="159"/>
    </location>
</feature>
<dbReference type="KEGG" id="mfy:HH212_25630"/>
<name>A0A7Z2ZWA7_9BURK</name>
<evidence type="ECO:0000256" key="1">
    <source>
        <dbReference type="ARBA" id="ARBA00022679"/>
    </source>
</evidence>
<dbReference type="AlphaFoldDB" id="A0A7Z2ZWA7"/>
<dbReference type="InterPro" id="IPR016181">
    <property type="entry name" value="Acyl_CoA_acyltransferase"/>
</dbReference>
<dbReference type="PROSITE" id="PS51186">
    <property type="entry name" value="GNAT"/>
    <property type="match status" value="1"/>
</dbReference>
<evidence type="ECO:0000259" key="2">
    <source>
        <dbReference type="PROSITE" id="PS51186"/>
    </source>
</evidence>
<evidence type="ECO:0000313" key="3">
    <source>
        <dbReference type="EMBL" id="QJE02952.1"/>
    </source>
</evidence>
<proteinExistence type="predicted"/>
<sequence>MEITIRHYRPDDRDGVNRVALAAFAQYARDYDDWAGFSAGIKRMADLALDADLLVAESGGALVGAVVHVGPGKPRGAMYPNGWSVIRMLVVDPAWRGRGVGRRLVAACLQCALDARAPVVGLHTSPIMASALRLYLAIGFERDMELPPNRGVEYARYVLPGSEVRTAIAALNV</sequence>